<name>A0A540WZ67_9BACT</name>
<dbReference type="Proteomes" id="UP000315369">
    <property type="component" value="Unassembled WGS sequence"/>
</dbReference>
<dbReference type="EMBL" id="VIFM01000073">
    <property type="protein sequence ID" value="TQF14263.1"/>
    <property type="molecule type" value="Genomic_DNA"/>
</dbReference>
<evidence type="ECO:0000256" key="1">
    <source>
        <dbReference type="SAM" id="Phobius"/>
    </source>
</evidence>
<gene>
    <name evidence="2" type="ORF">FJV41_19625</name>
</gene>
<proteinExistence type="predicted"/>
<feature type="transmembrane region" description="Helical" evidence="1">
    <location>
        <begin position="83"/>
        <end position="103"/>
    </location>
</feature>
<evidence type="ECO:0000313" key="3">
    <source>
        <dbReference type="Proteomes" id="UP000315369"/>
    </source>
</evidence>
<dbReference type="AlphaFoldDB" id="A0A540WZ67"/>
<comment type="caution">
    <text evidence="2">The sequence shown here is derived from an EMBL/GenBank/DDBJ whole genome shotgun (WGS) entry which is preliminary data.</text>
</comment>
<feature type="transmembrane region" description="Helical" evidence="1">
    <location>
        <begin position="222"/>
        <end position="244"/>
    </location>
</feature>
<evidence type="ECO:0000313" key="2">
    <source>
        <dbReference type="EMBL" id="TQF14263.1"/>
    </source>
</evidence>
<keyword evidence="3" id="KW-1185">Reference proteome</keyword>
<organism evidence="2 3">
    <name type="scientific">Myxococcus llanfairpwllgwyngyllgogerychwyrndrobwllllantysiliogogogochensis</name>
    <dbReference type="NCBI Taxonomy" id="2590453"/>
    <lineage>
        <taxon>Bacteria</taxon>
        <taxon>Pseudomonadati</taxon>
        <taxon>Myxococcota</taxon>
        <taxon>Myxococcia</taxon>
        <taxon>Myxococcales</taxon>
        <taxon>Cystobacterineae</taxon>
        <taxon>Myxococcaceae</taxon>
        <taxon>Myxococcus</taxon>
    </lineage>
</organism>
<reference evidence="2 3" key="1">
    <citation type="submission" date="2019-06" db="EMBL/GenBank/DDBJ databases">
        <authorList>
            <person name="Livingstone P."/>
            <person name="Whitworth D."/>
        </authorList>
    </citation>
    <scope>NUCLEOTIDE SEQUENCE [LARGE SCALE GENOMIC DNA]</scope>
    <source>
        <strain evidence="2 3">AM401</strain>
    </source>
</reference>
<accession>A0A540WZ67</accession>
<feature type="transmembrane region" description="Helical" evidence="1">
    <location>
        <begin position="278"/>
        <end position="297"/>
    </location>
</feature>
<keyword evidence="1" id="KW-0812">Transmembrane</keyword>
<keyword evidence="1" id="KW-0472">Membrane</keyword>
<sequence length="327" mass="35049">MSESDFGRGRGAMCPLHPDHVAQRTCTRCGNFMCDTCSEGGTQVHCPTCREREGLGQAFPLDRHNWSIGGLLEVCWERFKREWVMLSVGAILFFAAAMVGSFVSQILSFIGGLSGSTTVTVLMVIVGTVVSWVIQGMGTLGITRMCLDVLQGQRADLGRMFSQFSKLVPYLLTLLLSFAVMLPVIILCFGAALAVFLGMTGIPLDVGNSAAAVEAAMSNAPTHVYVVMFVVGIGLYIFPGLWLVMPLVLMQPALVDAENPGPVETLKRCFAAAQGQRMGMLGTMFIGAVIFIVGIFLCCLPGIPALAFFQLLLAGLYLSLSKGAEEV</sequence>
<keyword evidence="1" id="KW-1133">Transmembrane helix</keyword>
<feature type="transmembrane region" description="Helical" evidence="1">
    <location>
        <begin position="109"/>
        <end position="134"/>
    </location>
</feature>
<protein>
    <submittedName>
        <fullName evidence="2">Uncharacterized protein</fullName>
    </submittedName>
</protein>
<dbReference type="RefSeq" id="WP_141644037.1">
    <property type="nucleotide sequence ID" value="NZ_VIFM01000073.1"/>
</dbReference>
<dbReference type="OrthoDB" id="5382335at2"/>
<feature type="transmembrane region" description="Helical" evidence="1">
    <location>
        <begin position="169"/>
        <end position="202"/>
    </location>
</feature>